<dbReference type="CDD" id="cd00198">
    <property type="entry name" value="vWFA"/>
    <property type="match status" value="1"/>
</dbReference>
<dbReference type="SUPFAM" id="SSF51120">
    <property type="entry name" value="beta-Roll"/>
    <property type="match status" value="2"/>
</dbReference>
<dbReference type="EMBL" id="JMQN01000054">
    <property type="protein sequence ID" value="KEA62252.1"/>
    <property type="molecule type" value="Genomic_DNA"/>
</dbReference>
<reference evidence="6 7" key="1">
    <citation type="submission" date="2014-04" db="EMBL/GenBank/DDBJ databases">
        <title>Marinobacterium kochiensis sp. nov., isolated from sediment sample collected from Kochi backwaters in Kerala, India.</title>
        <authorList>
            <person name="Singh A."/>
            <person name="Pinnaka A.K."/>
        </authorList>
    </citation>
    <scope>NUCLEOTIDE SEQUENCE [LARGE SCALE GENOMIC DNA]</scope>
    <source>
        <strain evidence="6 7">AK27</strain>
    </source>
</reference>
<dbReference type="InterPro" id="IPR011049">
    <property type="entry name" value="Serralysin-like_metalloprot_C"/>
</dbReference>
<dbReference type="PANTHER" id="PTHR38340">
    <property type="entry name" value="S-LAYER PROTEIN"/>
    <property type="match status" value="1"/>
</dbReference>
<proteinExistence type="predicted"/>
<dbReference type="GO" id="GO:0005509">
    <property type="term" value="F:calcium ion binding"/>
    <property type="evidence" value="ECO:0007669"/>
    <property type="project" value="InterPro"/>
</dbReference>
<dbReference type="PANTHER" id="PTHR38340:SF1">
    <property type="entry name" value="S-LAYER PROTEIN"/>
    <property type="match status" value="1"/>
</dbReference>
<dbReference type="NCBIfam" id="TIGR01965">
    <property type="entry name" value="VCBS_repeat"/>
    <property type="match status" value="1"/>
</dbReference>
<dbReference type="Proteomes" id="UP000028252">
    <property type="component" value="Unassembled WGS sequence"/>
</dbReference>
<dbReference type="InterPro" id="IPR010221">
    <property type="entry name" value="VCBS_dom"/>
</dbReference>
<dbReference type="Gene3D" id="2.150.10.10">
    <property type="entry name" value="Serralysin-like metalloprotease, C-terminal"/>
    <property type="match status" value="2"/>
</dbReference>
<accession>A0A081FUP7</accession>
<dbReference type="InterPro" id="IPR050557">
    <property type="entry name" value="RTX_toxin/Mannuronan_C5-epim"/>
</dbReference>
<dbReference type="AlphaFoldDB" id="A0A081FUP7"/>
<dbReference type="PROSITE" id="PS50234">
    <property type="entry name" value="VWFA"/>
    <property type="match status" value="1"/>
</dbReference>
<dbReference type="Pfam" id="PF00353">
    <property type="entry name" value="HemolysinCabind"/>
    <property type="match status" value="2"/>
</dbReference>
<dbReference type="PATRIC" id="fig|1232683.4.peg.3544"/>
<evidence type="ECO:0000256" key="1">
    <source>
        <dbReference type="ARBA" id="ARBA00004613"/>
    </source>
</evidence>
<dbReference type="PRINTS" id="PR00313">
    <property type="entry name" value="CABNDNGRPT"/>
</dbReference>
<dbReference type="InterPro" id="IPR002035">
    <property type="entry name" value="VWF_A"/>
</dbReference>
<feature type="domain" description="VWFA" evidence="5">
    <location>
        <begin position="239"/>
        <end position="439"/>
    </location>
</feature>
<comment type="caution">
    <text evidence="6">The sequence shown here is derived from an EMBL/GenBank/DDBJ whole genome shotgun (WGS) entry which is preliminary data.</text>
</comment>
<gene>
    <name evidence="6" type="ORF">ADIMK_3603</name>
</gene>
<dbReference type="eggNOG" id="COG2931">
    <property type="taxonomic scope" value="Bacteria"/>
</dbReference>
<dbReference type="STRING" id="1232683.ADIMK_3603"/>
<dbReference type="Gene3D" id="3.40.50.410">
    <property type="entry name" value="von Willebrand factor, type A domain"/>
    <property type="match status" value="1"/>
</dbReference>
<dbReference type="InterPro" id="IPR001343">
    <property type="entry name" value="Hemolysn_Ca-bd"/>
</dbReference>
<evidence type="ECO:0000256" key="3">
    <source>
        <dbReference type="ARBA" id="ARBA00022837"/>
    </source>
</evidence>
<dbReference type="InterPro" id="IPR019960">
    <property type="entry name" value="T1SS_VCA0849"/>
</dbReference>
<feature type="region of interest" description="Disordered" evidence="4">
    <location>
        <begin position="87"/>
        <end position="117"/>
    </location>
</feature>
<evidence type="ECO:0000259" key="5">
    <source>
        <dbReference type="PROSITE" id="PS50234"/>
    </source>
</evidence>
<dbReference type="SMART" id="SM00327">
    <property type="entry name" value="VWA"/>
    <property type="match status" value="1"/>
</dbReference>
<evidence type="ECO:0000256" key="2">
    <source>
        <dbReference type="ARBA" id="ARBA00022525"/>
    </source>
</evidence>
<name>A0A081FUP7_9GAMM</name>
<dbReference type="InterPro" id="IPR036465">
    <property type="entry name" value="vWFA_dom_sf"/>
</dbReference>
<sequence>MSGGPGEIDPDTDLVFNLANGEQVTIHAGDTSGSYTRIYTDAEITNESNINNSILDVDSGGSEYENLQTTGTTSVDVDSTPEITDLTPAASGGDVIVDEDDLSDGTDADKESTTQEGSFTITSGDGIDSLTIDGHSIISDGTFTATSFTTALGNTLSVTDYDENTGEVTYSYTLNSNTLTHGYGDNGENSVYENFTVSVTDTDGDPATDTLSVQIVDDVPDEPTTVNKTVDEGSGSDTNLMVVLDLSGSMDDDPNVSGFDTRLAVAKAAITDLINAYDDMGSVAVQIVTFSSGASTVGSEWMSAADALAWIDSLSDYAGNGATDYDAALAEAQSAFTATGKIDGAQNVSYFLSDGVPTDGSGESGPGSSYGNGIGSSEQANWENFLSSNDITSYALGMGSGVSSTPLDPIAYDGAEGEELPAIVVTDLSQLSDVLSETVTVPENGNLVTEGNINSSFGADGAGGLHIVAFAHDSDGDPNTPADVYDTNSNEYDSATNTLTISTYAGGTLVINFATGAYSYAAPDGVSSDITDEFTYMIEDGDGDRATGSFTITVQDGAPVASDDVVSVNEGYWDIGSDTTESVTVPGWSDSPTVHDPNLGSTTIDPEWWDDQANTHTVNITADASHPASISVYVDVHGFRSGDNVKLALYDADTNTQVGSEVSVSSDGTVTFNNITQSGNYYIRVSGHENDTFDGRGKDLWVTVNDLKYTAYDNTTTLSVTAPSLVWLAAAVATGNVLANDDAGADGGLLLASVNGVNVSGGVDIAGAYGTLHIDENGDYTYTPNPEDLAQGASDSFTYTVVDADGSESSATLTVDINDHVYSTSGTNESEVLMGDGGDDVMNGLAGNDVIVGGAGNDTLNGGAGNDHLYGGDGDDTLIGGIGSDILEGGAGNDTLSGGDDSDALIGGIGNDILTGGDGDDIFIWEAGDEGTSGAPAEDIVTDFNDGDVLDLSDLLVGEESGDLTDYLNVTQSGSNVVIEVSHNPGDSSGVTQVITLENTQLSDLGANAGDSQSDIINSLVNNGHLNVDHS</sequence>
<evidence type="ECO:0000313" key="6">
    <source>
        <dbReference type="EMBL" id="KEA62252.1"/>
    </source>
</evidence>
<dbReference type="InterPro" id="IPR018511">
    <property type="entry name" value="Hemolysin-typ_Ca-bd_CS"/>
</dbReference>
<evidence type="ECO:0000313" key="7">
    <source>
        <dbReference type="Proteomes" id="UP000028252"/>
    </source>
</evidence>
<dbReference type="PROSITE" id="PS00330">
    <property type="entry name" value="HEMOLYSIN_CALCIUM"/>
    <property type="match status" value="5"/>
</dbReference>
<keyword evidence="7" id="KW-1185">Reference proteome</keyword>
<protein>
    <submittedName>
        <fullName evidence="6">Hemolysin-type calcium binding protein</fullName>
    </submittedName>
</protein>
<keyword evidence="2" id="KW-0964">Secreted</keyword>
<dbReference type="eggNOG" id="COG2304">
    <property type="taxonomic scope" value="Bacteria"/>
</dbReference>
<evidence type="ECO:0000256" key="4">
    <source>
        <dbReference type="SAM" id="MobiDB-lite"/>
    </source>
</evidence>
<dbReference type="NCBIfam" id="TIGR03661">
    <property type="entry name" value="T1SS_VCA0849"/>
    <property type="match status" value="1"/>
</dbReference>
<comment type="subcellular location">
    <subcellularLocation>
        <location evidence="1">Secreted</location>
    </subcellularLocation>
</comment>
<dbReference type="Pfam" id="PF13519">
    <property type="entry name" value="VWA_2"/>
    <property type="match status" value="1"/>
</dbReference>
<dbReference type="SUPFAM" id="SSF53300">
    <property type="entry name" value="vWA-like"/>
    <property type="match status" value="1"/>
</dbReference>
<dbReference type="Pfam" id="PF17963">
    <property type="entry name" value="Big_9"/>
    <property type="match status" value="1"/>
</dbReference>
<organism evidence="6 7">
    <name type="scientific">Marinobacterium lacunae</name>
    <dbReference type="NCBI Taxonomy" id="1232683"/>
    <lineage>
        <taxon>Bacteria</taxon>
        <taxon>Pseudomonadati</taxon>
        <taxon>Pseudomonadota</taxon>
        <taxon>Gammaproteobacteria</taxon>
        <taxon>Oceanospirillales</taxon>
        <taxon>Oceanospirillaceae</taxon>
        <taxon>Marinobacterium</taxon>
    </lineage>
</organism>
<dbReference type="GO" id="GO:0005576">
    <property type="term" value="C:extracellular region"/>
    <property type="evidence" value="ECO:0007669"/>
    <property type="project" value="UniProtKB-SubCell"/>
</dbReference>
<feature type="compositionally biased region" description="Acidic residues" evidence="4">
    <location>
        <begin position="96"/>
        <end position="106"/>
    </location>
</feature>
<keyword evidence="3" id="KW-0106">Calcium</keyword>